<dbReference type="GO" id="GO:0004519">
    <property type="term" value="F:endonuclease activity"/>
    <property type="evidence" value="ECO:0007669"/>
    <property type="project" value="UniProtKB-KW"/>
</dbReference>
<dbReference type="PANTHER" id="PTHR30337">
    <property type="entry name" value="COMPONENT OF ATP-DEPENDENT DSDNA EXONUCLEASE"/>
    <property type="match status" value="1"/>
</dbReference>
<dbReference type="GO" id="GO:0006260">
    <property type="term" value="P:DNA replication"/>
    <property type="evidence" value="ECO:0007669"/>
    <property type="project" value="UniProtKB-KW"/>
</dbReference>
<comment type="function">
    <text evidence="7">SbcCD cleaves DNA hairpin structures. These structures can inhibit DNA replication and are intermediates in certain DNA recombination reactions. The complex acts as a 3'-&gt;5' double strand exonuclease that can open hairpins. It also has a 5' single-strand endonuclease activity.</text>
</comment>
<dbReference type="NCBIfam" id="TIGR00619">
    <property type="entry name" value="sbcd"/>
    <property type="match status" value="1"/>
</dbReference>
<evidence type="ECO:0000256" key="7">
    <source>
        <dbReference type="RuleBase" id="RU363069"/>
    </source>
</evidence>
<dbReference type="EMBL" id="NFLB01000011">
    <property type="protein sequence ID" value="OUQ04460.1"/>
    <property type="molecule type" value="Genomic_DNA"/>
</dbReference>
<dbReference type="Gene3D" id="3.60.21.10">
    <property type="match status" value="1"/>
</dbReference>
<dbReference type="CDD" id="cd00840">
    <property type="entry name" value="MPP_Mre11_N"/>
    <property type="match status" value="1"/>
</dbReference>
<dbReference type="InterPro" id="IPR026843">
    <property type="entry name" value="SbcD_C"/>
</dbReference>
<evidence type="ECO:0000256" key="6">
    <source>
        <dbReference type="ARBA" id="ARBA00022839"/>
    </source>
</evidence>
<reference evidence="11" key="1">
    <citation type="submission" date="2017-04" db="EMBL/GenBank/DDBJ databases">
        <title>Function of individual gut microbiota members based on whole genome sequencing of pure cultures obtained from chicken caecum.</title>
        <authorList>
            <person name="Medvecky M."/>
            <person name="Cejkova D."/>
            <person name="Polansky O."/>
            <person name="Karasova D."/>
            <person name="Kubasova T."/>
            <person name="Cizek A."/>
            <person name="Rychlik I."/>
        </authorList>
    </citation>
    <scope>NUCLEOTIDE SEQUENCE [LARGE SCALE GENOMIC DNA]</scope>
    <source>
        <strain evidence="11">An149</strain>
    </source>
</reference>
<feature type="domain" description="Nuclease SbcCD subunit D C-terminal" evidence="9">
    <location>
        <begin position="262"/>
        <end position="349"/>
    </location>
</feature>
<feature type="domain" description="Calcineurin-like phosphoesterase" evidence="8">
    <location>
        <begin position="1"/>
        <end position="215"/>
    </location>
</feature>
<comment type="subunit">
    <text evidence="2 7">Heterodimer of SbcC and SbcD.</text>
</comment>
<evidence type="ECO:0000256" key="2">
    <source>
        <dbReference type="ARBA" id="ARBA00011322"/>
    </source>
</evidence>
<evidence type="ECO:0000256" key="5">
    <source>
        <dbReference type="ARBA" id="ARBA00022801"/>
    </source>
</evidence>
<protein>
    <recommendedName>
        <fullName evidence="3 7">Nuclease SbcCD subunit D</fullName>
    </recommendedName>
</protein>
<dbReference type="Proteomes" id="UP000196258">
    <property type="component" value="Unassembled WGS sequence"/>
</dbReference>
<keyword evidence="5 7" id="KW-0378">Hydrolase</keyword>
<dbReference type="InterPro" id="IPR004593">
    <property type="entry name" value="SbcD"/>
</dbReference>
<dbReference type="PANTHER" id="PTHR30337:SF0">
    <property type="entry name" value="NUCLEASE SBCCD SUBUNIT D"/>
    <property type="match status" value="1"/>
</dbReference>
<gene>
    <name evidence="7" type="primary">sbcD</name>
    <name evidence="10" type="ORF">B5E91_09925</name>
</gene>
<evidence type="ECO:0000313" key="10">
    <source>
        <dbReference type="EMBL" id="OUQ04460.1"/>
    </source>
</evidence>
<evidence type="ECO:0000256" key="3">
    <source>
        <dbReference type="ARBA" id="ARBA00013365"/>
    </source>
</evidence>
<keyword evidence="6 7" id="KW-0269">Exonuclease</keyword>
<dbReference type="SUPFAM" id="SSF56300">
    <property type="entry name" value="Metallo-dependent phosphatases"/>
    <property type="match status" value="1"/>
</dbReference>
<evidence type="ECO:0000313" key="11">
    <source>
        <dbReference type="Proteomes" id="UP000196258"/>
    </source>
</evidence>
<dbReference type="RefSeq" id="WP_087257258.1">
    <property type="nucleotide sequence ID" value="NZ_CAJFOD010000087.1"/>
</dbReference>
<evidence type="ECO:0000256" key="1">
    <source>
        <dbReference type="ARBA" id="ARBA00010555"/>
    </source>
</evidence>
<dbReference type="AlphaFoldDB" id="A0A1Y4QH63"/>
<dbReference type="Pfam" id="PF12320">
    <property type="entry name" value="SbcD_C"/>
    <property type="match status" value="1"/>
</dbReference>
<dbReference type="GO" id="GO:0008408">
    <property type="term" value="F:3'-5' exonuclease activity"/>
    <property type="evidence" value="ECO:0007669"/>
    <property type="project" value="InterPro"/>
</dbReference>
<name>A0A1Y4QH63_9FIRM</name>
<keyword evidence="7" id="KW-0235">DNA replication</keyword>
<evidence type="ECO:0000259" key="8">
    <source>
        <dbReference type="Pfam" id="PF00149"/>
    </source>
</evidence>
<comment type="similarity">
    <text evidence="1 7">Belongs to the SbcD family.</text>
</comment>
<dbReference type="InterPro" id="IPR004843">
    <property type="entry name" value="Calcineurin-like_PHP"/>
</dbReference>
<dbReference type="Pfam" id="PF00149">
    <property type="entry name" value="Metallophos"/>
    <property type="match status" value="1"/>
</dbReference>
<keyword evidence="4 7" id="KW-0540">Nuclease</keyword>
<evidence type="ECO:0000259" key="9">
    <source>
        <dbReference type="Pfam" id="PF12320"/>
    </source>
</evidence>
<keyword evidence="7" id="KW-0255">Endonuclease</keyword>
<keyword evidence="7" id="KW-0233">DNA recombination</keyword>
<dbReference type="GO" id="GO:0006310">
    <property type="term" value="P:DNA recombination"/>
    <property type="evidence" value="ECO:0007669"/>
    <property type="project" value="UniProtKB-KW"/>
</dbReference>
<dbReference type="InterPro" id="IPR050535">
    <property type="entry name" value="DNA_Repair-Maintenance_Comp"/>
</dbReference>
<comment type="caution">
    <text evidence="10">The sequence shown here is derived from an EMBL/GenBank/DDBJ whole genome shotgun (WGS) entry which is preliminary data.</text>
</comment>
<evidence type="ECO:0000256" key="4">
    <source>
        <dbReference type="ARBA" id="ARBA00022722"/>
    </source>
</evidence>
<organism evidence="10 11">
    <name type="scientific">Thomasclavelia spiroformis</name>
    <dbReference type="NCBI Taxonomy" id="29348"/>
    <lineage>
        <taxon>Bacteria</taxon>
        <taxon>Bacillati</taxon>
        <taxon>Bacillota</taxon>
        <taxon>Erysipelotrichia</taxon>
        <taxon>Erysipelotrichales</taxon>
        <taxon>Coprobacillaceae</taxon>
        <taxon>Thomasclavelia</taxon>
    </lineage>
</organism>
<dbReference type="InterPro" id="IPR041796">
    <property type="entry name" value="Mre11_N"/>
</dbReference>
<sequence length="376" mass="43117">MRFLHISDIHLGKLLFQQNLLEIQIDLLNQIIDYLVDNDIDVLIMAGDIYDRSVPSNEAIEALNDFLSSLILKHHKKVLMIAGNHDSATRLSFASGLLKQEGLYIEAFVQDEMKPVVIDGVNFYLLPFFKPSYIRYLYNDESIVTYQDAFAAYMKRQKINLDETNILITHQFIAGNKEVIKSESEAILSVGGSEIIDVSLVKQFDYVALGHIHAPQQISRDTIRYSGSLMRYSFDEVKQKKSIVDVSIANKKVTYQLVELKPKQDLIKITGYFDEVMNYDNNHNDFIAVELLDTKIVPNAIDYLRKKYENVLQITYPNLISKQITNNTKADVGFEKLSSLELFEQFYEKIKGSKLDKEAKALVAEILKEEHNSDTK</sequence>
<dbReference type="InterPro" id="IPR029052">
    <property type="entry name" value="Metallo-depent_PP-like"/>
</dbReference>
<proteinExistence type="inferred from homology"/>
<accession>A0A1Y4QH63</accession>